<evidence type="ECO:0000313" key="1">
    <source>
        <dbReference type="EMBL" id="MBB5282493.1"/>
    </source>
</evidence>
<dbReference type="EMBL" id="JACHGF010000001">
    <property type="protein sequence ID" value="MBB5282493.1"/>
    <property type="molecule type" value="Genomic_DNA"/>
</dbReference>
<dbReference type="Proteomes" id="UP000557307">
    <property type="component" value="Unassembled WGS sequence"/>
</dbReference>
<evidence type="ECO:0000313" key="2">
    <source>
        <dbReference type="Proteomes" id="UP000557307"/>
    </source>
</evidence>
<dbReference type="AlphaFoldDB" id="A0A840TMQ4"/>
<proteinExistence type="predicted"/>
<dbReference type="InterPro" id="IPR015422">
    <property type="entry name" value="PyrdxlP-dep_Trfase_small"/>
</dbReference>
<keyword evidence="1" id="KW-0808">Transferase</keyword>
<dbReference type="RefSeq" id="WP_184170722.1">
    <property type="nucleotide sequence ID" value="NZ_JACHGF010000001.1"/>
</dbReference>
<dbReference type="GO" id="GO:0032259">
    <property type="term" value="P:methylation"/>
    <property type="evidence" value="ECO:0007669"/>
    <property type="project" value="UniProtKB-KW"/>
</dbReference>
<accession>A0A840TMQ4</accession>
<gene>
    <name evidence="1" type="ORF">HNQ92_000614</name>
</gene>
<protein>
    <submittedName>
        <fullName evidence="1">Glycine/serine hydroxymethyltransferase</fullName>
    </submittedName>
</protein>
<comment type="caution">
    <text evidence="1">The sequence shown here is derived from an EMBL/GenBank/DDBJ whole genome shotgun (WGS) entry which is preliminary data.</text>
</comment>
<keyword evidence="2" id="KW-1185">Reference proteome</keyword>
<dbReference type="GO" id="GO:0008168">
    <property type="term" value="F:methyltransferase activity"/>
    <property type="evidence" value="ECO:0007669"/>
    <property type="project" value="UniProtKB-KW"/>
</dbReference>
<organism evidence="1 2">
    <name type="scientific">Rhabdobacter roseus</name>
    <dbReference type="NCBI Taxonomy" id="1655419"/>
    <lineage>
        <taxon>Bacteria</taxon>
        <taxon>Pseudomonadati</taxon>
        <taxon>Bacteroidota</taxon>
        <taxon>Cytophagia</taxon>
        <taxon>Cytophagales</taxon>
        <taxon>Cytophagaceae</taxon>
        <taxon>Rhabdobacter</taxon>
    </lineage>
</organism>
<name>A0A840TMQ4_9BACT</name>
<sequence length="49" mass="5775">MTTHGLLEIDMERIVELIDTVLMHHDNDAKLATVKQKVNNWMKQHLLYS</sequence>
<dbReference type="Gene3D" id="3.90.1150.10">
    <property type="entry name" value="Aspartate Aminotransferase, domain 1"/>
    <property type="match status" value="1"/>
</dbReference>
<keyword evidence="1" id="KW-0489">Methyltransferase</keyword>
<reference evidence="1 2" key="1">
    <citation type="submission" date="2020-08" db="EMBL/GenBank/DDBJ databases">
        <title>Genomic Encyclopedia of Type Strains, Phase IV (KMG-IV): sequencing the most valuable type-strain genomes for metagenomic binning, comparative biology and taxonomic classification.</title>
        <authorList>
            <person name="Goeker M."/>
        </authorList>
    </citation>
    <scope>NUCLEOTIDE SEQUENCE [LARGE SCALE GENOMIC DNA]</scope>
    <source>
        <strain evidence="1 2">DSM 105074</strain>
    </source>
</reference>